<name>A0A364L0R0_TALAM</name>
<comment type="caution">
    <text evidence="2">The sequence shown here is derived from an EMBL/GenBank/DDBJ whole genome shotgun (WGS) entry which is preliminary data.</text>
</comment>
<dbReference type="EMBL" id="MIKG01000009">
    <property type="protein sequence ID" value="RAO69376.1"/>
    <property type="molecule type" value="Genomic_DNA"/>
</dbReference>
<sequence>MSDKGDVQHVNAQPVASRGFLGAVGAHFKKWWWLHLIIFAAVVLIITLPLIYVGYPRIAQSDVNKATLNITNLVFSNPSANSIHINQTQVLGNKAIYHPTIFAFNATIMLVGATAPLATLAVPRTEAEDGAVIDVNTDLTFANSDAVTNFTKAVLGTESFELNVYGRPDLKEGPLPTSTVTFNKTVAMNGLNGLKGFELQDIMISLIPAKDGTNMNGSVSIPNPSVITVAMGNVTLNVSVNGTYIGQSYLNNLTLQPGSNIIPLRSTINQTEVIALISGTKAAYPSGVIPLTIVGNSSVYNGVQIPYFTEALSSTPLTTDMNVTQVLINSGLGALAGVL</sequence>
<keyword evidence="3" id="KW-1185">Reference proteome</keyword>
<dbReference type="PANTHER" id="PTHR35895:SF1">
    <property type="entry name" value="LIPID-BINDING SERUM GLYCOPROTEIN C-TERMINAL DOMAIN-CONTAINING PROTEIN"/>
    <property type="match status" value="1"/>
</dbReference>
<evidence type="ECO:0000313" key="2">
    <source>
        <dbReference type="EMBL" id="RAO69376.1"/>
    </source>
</evidence>
<organism evidence="2 3">
    <name type="scientific">Talaromyces amestolkiae</name>
    <dbReference type="NCBI Taxonomy" id="1196081"/>
    <lineage>
        <taxon>Eukaryota</taxon>
        <taxon>Fungi</taxon>
        <taxon>Dikarya</taxon>
        <taxon>Ascomycota</taxon>
        <taxon>Pezizomycotina</taxon>
        <taxon>Eurotiomycetes</taxon>
        <taxon>Eurotiomycetidae</taxon>
        <taxon>Eurotiales</taxon>
        <taxon>Trichocomaceae</taxon>
        <taxon>Talaromyces</taxon>
        <taxon>Talaromyces sect. Talaromyces</taxon>
    </lineage>
</organism>
<accession>A0A364L0R0</accession>
<keyword evidence="1" id="KW-0812">Transmembrane</keyword>
<dbReference type="InterPro" id="IPR046368">
    <property type="entry name" value="Tag1"/>
</dbReference>
<dbReference type="STRING" id="1196081.A0A364L0R0"/>
<dbReference type="GO" id="GO:0000329">
    <property type="term" value="C:fungal-type vacuole membrane"/>
    <property type="evidence" value="ECO:0007669"/>
    <property type="project" value="InterPro"/>
</dbReference>
<evidence type="ECO:0000256" key="1">
    <source>
        <dbReference type="SAM" id="Phobius"/>
    </source>
</evidence>
<dbReference type="Pfam" id="PF12505">
    <property type="entry name" value="DUF3712"/>
    <property type="match status" value="1"/>
</dbReference>
<dbReference type="InterPro" id="IPR022185">
    <property type="entry name" value="DUF3712"/>
</dbReference>
<dbReference type="AlphaFoldDB" id="A0A364L0R0"/>
<dbReference type="OrthoDB" id="10039566at2759"/>
<keyword evidence="1" id="KW-1133">Transmembrane helix</keyword>
<dbReference type="GeneID" id="63794604"/>
<proteinExistence type="predicted"/>
<keyword evidence="1" id="KW-0472">Membrane</keyword>
<protein>
    <submittedName>
        <fullName evidence="2">Uncharacterized protein</fullName>
    </submittedName>
</protein>
<gene>
    <name evidence="2" type="ORF">BHQ10_005388</name>
</gene>
<dbReference type="PANTHER" id="PTHR35895">
    <property type="entry name" value="CHROMOSOME 16, WHOLE GENOME SHOTGUN SEQUENCE"/>
    <property type="match status" value="1"/>
</dbReference>
<dbReference type="Proteomes" id="UP000249363">
    <property type="component" value="Unassembled WGS sequence"/>
</dbReference>
<dbReference type="RefSeq" id="XP_040733892.1">
    <property type="nucleotide sequence ID" value="XM_040877858.1"/>
</dbReference>
<reference evidence="2 3" key="1">
    <citation type="journal article" date="2017" name="Biotechnol. Biofuels">
        <title>Differential beta-glucosidase expression as a function of carbon source availability in Talaromyces amestolkiae: a genomic and proteomic approach.</title>
        <authorList>
            <person name="de Eugenio L.I."/>
            <person name="Mendez-Liter J.A."/>
            <person name="Nieto-Dominguez M."/>
            <person name="Alonso L."/>
            <person name="Gil-Munoz J."/>
            <person name="Barriuso J."/>
            <person name="Prieto A."/>
            <person name="Martinez M.J."/>
        </authorList>
    </citation>
    <scope>NUCLEOTIDE SEQUENCE [LARGE SCALE GENOMIC DNA]</scope>
    <source>
        <strain evidence="2 3">CIB</strain>
    </source>
</reference>
<feature type="transmembrane region" description="Helical" evidence="1">
    <location>
        <begin position="31"/>
        <end position="55"/>
    </location>
</feature>
<evidence type="ECO:0000313" key="3">
    <source>
        <dbReference type="Proteomes" id="UP000249363"/>
    </source>
</evidence>